<comment type="miscellaneous">
    <text evidence="12">A single active site specifically recognizes both ATP and CTP and is responsible for their addition.</text>
</comment>
<dbReference type="EC" id="2.7.7.72" evidence="12"/>
<comment type="cofactor">
    <cofactor evidence="12">
        <name>Mg(2+)</name>
        <dbReference type="ChEBI" id="CHEBI:18420"/>
    </cofactor>
    <text evidence="12">Magnesium is required for nucleotidyltransferase activity.</text>
</comment>
<proteinExistence type="inferred from homology"/>
<feature type="binding site" evidence="12">
    <location>
        <position position="139"/>
    </location>
    <ligand>
        <name>CTP</name>
        <dbReference type="ChEBI" id="CHEBI:37563"/>
    </ligand>
</feature>
<accession>A0AAW8Q0D7</accession>
<dbReference type="CDD" id="cd00077">
    <property type="entry name" value="HDc"/>
    <property type="match status" value="1"/>
</dbReference>
<dbReference type="GO" id="GO:0042245">
    <property type="term" value="P:RNA repair"/>
    <property type="evidence" value="ECO:0007669"/>
    <property type="project" value="UniProtKB-KW"/>
</dbReference>
<keyword evidence="6 12" id="KW-0547">Nucleotide-binding</keyword>
<feature type="binding site" evidence="12">
    <location>
        <position position="22"/>
    </location>
    <ligand>
        <name>Mg(2+)</name>
        <dbReference type="ChEBI" id="CHEBI:18420"/>
    </ligand>
</feature>
<keyword evidence="2 12" id="KW-0808">Transferase</keyword>
<feature type="binding site" evidence="12">
    <location>
        <position position="92"/>
    </location>
    <ligand>
        <name>ATP</name>
        <dbReference type="ChEBI" id="CHEBI:30616"/>
    </ligand>
</feature>
<keyword evidence="10 12" id="KW-0460">Magnesium</keyword>
<dbReference type="InterPro" id="IPR032828">
    <property type="entry name" value="PolyA_RNA-bd"/>
</dbReference>
<dbReference type="SUPFAM" id="SSF81301">
    <property type="entry name" value="Nucleotidyltransferase"/>
    <property type="match status" value="1"/>
</dbReference>
<dbReference type="Gene3D" id="3.30.460.10">
    <property type="entry name" value="Beta Polymerase, domain 2"/>
    <property type="match status" value="1"/>
</dbReference>
<keyword evidence="9 12" id="KW-0067">ATP-binding</keyword>
<evidence type="ECO:0000256" key="8">
    <source>
        <dbReference type="ARBA" id="ARBA00022801"/>
    </source>
</evidence>
<dbReference type="InterPro" id="IPR003607">
    <property type="entry name" value="HD/PDEase_dom"/>
</dbReference>
<dbReference type="NCBIfam" id="NF008137">
    <property type="entry name" value="PRK10885.1"/>
    <property type="match status" value="1"/>
</dbReference>
<reference evidence="14" key="1">
    <citation type="submission" date="2023-06" db="EMBL/GenBank/DDBJ databases">
        <title>Genomic Diversity of Vibrio spp. and Metagenomic Analysis of Pathogens in Florida Gulf Coastal Waters Following Hurricane Ian.</title>
        <authorList>
            <person name="Brumfield K.D."/>
        </authorList>
    </citation>
    <scope>NUCLEOTIDE SEQUENCE</scope>
    <source>
        <strain evidence="14">WBS2B-138</strain>
    </source>
</reference>
<evidence type="ECO:0000256" key="5">
    <source>
        <dbReference type="ARBA" id="ARBA00022723"/>
    </source>
</evidence>
<dbReference type="GO" id="GO:0016791">
    <property type="term" value="F:phosphatase activity"/>
    <property type="evidence" value="ECO:0007669"/>
    <property type="project" value="UniProtKB-UniRule"/>
</dbReference>
<keyword evidence="11 12" id="KW-0694">RNA-binding</keyword>
<feature type="binding site" evidence="12">
    <location>
        <position position="139"/>
    </location>
    <ligand>
        <name>ATP</name>
        <dbReference type="ChEBI" id="CHEBI:30616"/>
    </ligand>
</feature>
<comment type="caution">
    <text evidence="14">The sequence shown here is derived from an EMBL/GenBank/DDBJ whole genome shotgun (WGS) entry which is preliminary data.</text>
</comment>
<comment type="function">
    <text evidence="12">Catalyzes the addition and repair of the essential 3'-terminal CCA sequence in tRNAs without using a nucleic acid template. Adds these three nucleotides in the order of C, C, and A to the tRNA nucleotide-73, using CTP and ATP as substrates and producing inorganic pyrophosphate. tRNA 3'-terminal CCA addition is required both for tRNA processing and repair. Also involved in tRNA surveillance by mediating tandem CCA addition to generate a CCACCA at the 3' terminus of unstable tRNAs. While stable tRNAs receive only 3'-terminal CCA, unstable tRNAs are marked with CCACCA and rapidly degraded.</text>
</comment>
<evidence type="ECO:0000256" key="2">
    <source>
        <dbReference type="ARBA" id="ARBA00022679"/>
    </source>
</evidence>
<dbReference type="GO" id="GO:0004112">
    <property type="term" value="F:cyclic-nucleotide phosphodiesterase activity"/>
    <property type="evidence" value="ECO:0007669"/>
    <property type="project" value="UniProtKB-UniRule"/>
</dbReference>
<keyword evidence="12" id="KW-0511">Multifunctional enzyme</keyword>
<comment type="catalytic activity">
    <reaction evidence="12">
        <text>a tRNA precursor + 2 CTP + ATP = a tRNA with a 3' CCA end + 3 diphosphate</text>
        <dbReference type="Rhea" id="RHEA:14433"/>
        <dbReference type="Rhea" id="RHEA-COMP:10465"/>
        <dbReference type="Rhea" id="RHEA-COMP:10468"/>
        <dbReference type="ChEBI" id="CHEBI:30616"/>
        <dbReference type="ChEBI" id="CHEBI:33019"/>
        <dbReference type="ChEBI" id="CHEBI:37563"/>
        <dbReference type="ChEBI" id="CHEBI:74896"/>
        <dbReference type="ChEBI" id="CHEBI:83071"/>
        <dbReference type="EC" id="2.7.7.72"/>
    </reaction>
</comment>
<dbReference type="InterPro" id="IPR002646">
    <property type="entry name" value="PolA_pol_head_dom"/>
</dbReference>
<dbReference type="Pfam" id="PF12627">
    <property type="entry name" value="PolyA_pol_RNAbd"/>
    <property type="match status" value="1"/>
</dbReference>
<evidence type="ECO:0000256" key="7">
    <source>
        <dbReference type="ARBA" id="ARBA00022800"/>
    </source>
</evidence>
<dbReference type="Pfam" id="PF01743">
    <property type="entry name" value="PolyA_pol"/>
    <property type="match status" value="1"/>
</dbReference>
<dbReference type="InterPro" id="IPR050124">
    <property type="entry name" value="tRNA_CCA-adding_enzyme"/>
</dbReference>
<keyword evidence="1 12" id="KW-0533">Nickel</keyword>
<evidence type="ECO:0000256" key="10">
    <source>
        <dbReference type="ARBA" id="ARBA00022842"/>
    </source>
</evidence>
<dbReference type="PANTHER" id="PTHR47545">
    <property type="entry name" value="MULTIFUNCTIONAL CCA PROTEIN"/>
    <property type="match status" value="1"/>
</dbReference>
<evidence type="ECO:0000256" key="3">
    <source>
        <dbReference type="ARBA" id="ARBA00022694"/>
    </source>
</evidence>
<evidence type="ECO:0000256" key="1">
    <source>
        <dbReference type="ARBA" id="ARBA00022596"/>
    </source>
</evidence>
<evidence type="ECO:0000313" key="14">
    <source>
        <dbReference type="EMBL" id="MDS1821333.1"/>
    </source>
</evidence>
<feature type="binding site" evidence="12">
    <location>
        <position position="12"/>
    </location>
    <ligand>
        <name>CTP</name>
        <dbReference type="ChEBI" id="CHEBI:37563"/>
    </ligand>
</feature>
<evidence type="ECO:0000259" key="13">
    <source>
        <dbReference type="PROSITE" id="PS51831"/>
    </source>
</evidence>
<feature type="domain" description="HD" evidence="13">
    <location>
        <begin position="230"/>
        <end position="331"/>
    </location>
</feature>
<dbReference type="InterPro" id="IPR006674">
    <property type="entry name" value="HD_domain"/>
</dbReference>
<keyword evidence="4 12" id="KW-0548">Nucleotidyltransferase</keyword>
<organism evidence="14 15">
    <name type="scientific">Vibrio parahaemolyticus</name>
    <dbReference type="NCBI Taxonomy" id="670"/>
    <lineage>
        <taxon>Bacteria</taxon>
        <taxon>Pseudomonadati</taxon>
        <taxon>Pseudomonadota</taxon>
        <taxon>Gammaproteobacteria</taxon>
        <taxon>Vibrionales</taxon>
        <taxon>Vibrionaceae</taxon>
        <taxon>Vibrio</taxon>
    </lineage>
</organism>
<gene>
    <name evidence="12" type="primary">cca</name>
    <name evidence="14" type="ORF">QX249_11715</name>
</gene>
<comment type="catalytic activity">
    <reaction evidence="12">
        <text>a tRNA with a 3' CCA end + 2 CTP + ATP = a tRNA with a 3' CCACCA end + 3 diphosphate</text>
        <dbReference type="Rhea" id="RHEA:76235"/>
        <dbReference type="Rhea" id="RHEA-COMP:10468"/>
        <dbReference type="Rhea" id="RHEA-COMP:18655"/>
        <dbReference type="ChEBI" id="CHEBI:30616"/>
        <dbReference type="ChEBI" id="CHEBI:33019"/>
        <dbReference type="ChEBI" id="CHEBI:37563"/>
        <dbReference type="ChEBI" id="CHEBI:83071"/>
        <dbReference type="ChEBI" id="CHEBI:195187"/>
    </reaction>
</comment>
<evidence type="ECO:0000313" key="15">
    <source>
        <dbReference type="Proteomes" id="UP001253193"/>
    </source>
</evidence>
<feature type="binding site" evidence="12">
    <location>
        <position position="24"/>
    </location>
    <ligand>
        <name>Mg(2+)</name>
        <dbReference type="ChEBI" id="CHEBI:18420"/>
    </ligand>
</feature>
<dbReference type="PIRSF" id="PIRSF000813">
    <property type="entry name" value="CCA_bact"/>
    <property type="match status" value="1"/>
</dbReference>
<dbReference type="Gene3D" id="1.10.3090.10">
    <property type="entry name" value="cca-adding enzyme, domain 2"/>
    <property type="match status" value="1"/>
</dbReference>
<evidence type="ECO:0000256" key="4">
    <source>
        <dbReference type="ARBA" id="ARBA00022695"/>
    </source>
</evidence>
<feature type="binding site" evidence="12">
    <location>
        <position position="9"/>
    </location>
    <ligand>
        <name>ATP</name>
        <dbReference type="ChEBI" id="CHEBI:30616"/>
    </ligand>
</feature>
<dbReference type="SUPFAM" id="SSF81891">
    <property type="entry name" value="Poly A polymerase C-terminal region-like"/>
    <property type="match status" value="1"/>
</dbReference>
<keyword evidence="5 12" id="KW-0479">Metal-binding</keyword>
<dbReference type="Pfam" id="PF01966">
    <property type="entry name" value="HD"/>
    <property type="match status" value="1"/>
</dbReference>
<dbReference type="GO" id="GO:0004810">
    <property type="term" value="F:CCA tRNA nucleotidyltransferase activity"/>
    <property type="evidence" value="ECO:0007669"/>
    <property type="project" value="UniProtKB-UniRule"/>
</dbReference>
<dbReference type="Proteomes" id="UP001253193">
    <property type="component" value="Unassembled WGS sequence"/>
</dbReference>
<comment type="cofactor">
    <cofactor evidence="12">
        <name>Ni(2+)</name>
        <dbReference type="ChEBI" id="CHEBI:49786"/>
    </cofactor>
    <text evidence="12">Nickel for phosphatase activity.</text>
</comment>
<dbReference type="AlphaFoldDB" id="A0AAW8Q0D7"/>
<comment type="domain">
    <text evidence="12">Comprises two domains: an N-terminal domain containing the nucleotidyltransferase activity and a C-terminal HD domain associated with both phosphodiesterase and phosphatase activities.</text>
</comment>
<feature type="binding site" evidence="12">
    <location>
        <position position="12"/>
    </location>
    <ligand>
        <name>ATP</name>
        <dbReference type="ChEBI" id="CHEBI:30616"/>
    </ligand>
</feature>
<feature type="binding site" evidence="12">
    <location>
        <position position="142"/>
    </location>
    <ligand>
        <name>ATP</name>
        <dbReference type="ChEBI" id="CHEBI:30616"/>
    </ligand>
</feature>
<dbReference type="EC" id="3.1.3.-" evidence="12"/>
<evidence type="ECO:0000256" key="9">
    <source>
        <dbReference type="ARBA" id="ARBA00022840"/>
    </source>
</evidence>
<dbReference type="GO" id="GO:0000287">
    <property type="term" value="F:magnesium ion binding"/>
    <property type="evidence" value="ECO:0007669"/>
    <property type="project" value="UniProtKB-UniRule"/>
</dbReference>
<comment type="similarity">
    <text evidence="12">Belongs to the tRNA nucleotidyltransferase/poly(A) polymerase family. Bacterial CCA-adding enzyme type 1 subfamily.</text>
</comment>
<feature type="binding site" evidence="12">
    <location>
        <position position="92"/>
    </location>
    <ligand>
        <name>CTP</name>
        <dbReference type="ChEBI" id="CHEBI:37563"/>
    </ligand>
</feature>
<sequence length="410" mass="46128">MLQSFLVGGAVRDELLGLTPKDKDYVVVGSSPEEMLSLGFRSVGKDFPVFLHPESSEEYALARSEKKVSKGYTGFEFYASPDVTIEQDLLRRDLTINAMAKDLSTGELIDPYNGKSDLENKIIRHVSSAFSEDPLRVLRVARFYARYHHLGFSIASETLSLMKQLSKTDELNHLTAERVWVEMNKALGEKSPEKFFECLHETGALSIVLPEINALWGVPQPAAHHPEIDTGVHTMLALKQCASMTENKVFRFGTLVHDLGKAVTPKDKLPQHIDHEDAGVPIVNNLCERLKAPKEYREFAAIICAKHTHIHRALDLTPKKLLETLKAMDFKRKPDRFAGFCIAAESDARGRTGFENRDYPQAQYLLNAAEAVRKVNMRDFDYTTEKGKQEAHNALLNACKAVKSEYKKSH</sequence>
<dbReference type="EMBL" id="JAUHGG010000003">
    <property type="protein sequence ID" value="MDS1821333.1"/>
    <property type="molecule type" value="Genomic_DNA"/>
</dbReference>
<keyword evidence="8 12" id="KW-0378">Hydrolase</keyword>
<dbReference type="HAMAP" id="MF_01261">
    <property type="entry name" value="CCA_bact_type1"/>
    <property type="match status" value="1"/>
</dbReference>
<dbReference type="PANTHER" id="PTHR47545:SF1">
    <property type="entry name" value="MULTIFUNCTIONAL CCA PROTEIN"/>
    <property type="match status" value="1"/>
</dbReference>
<name>A0AAW8Q0D7_VIBPH</name>
<dbReference type="PROSITE" id="PS51831">
    <property type="entry name" value="HD"/>
    <property type="match status" value="1"/>
</dbReference>
<dbReference type="GO" id="GO:0000049">
    <property type="term" value="F:tRNA binding"/>
    <property type="evidence" value="ECO:0007669"/>
    <property type="project" value="UniProtKB-UniRule"/>
</dbReference>
<feature type="binding site" evidence="12">
    <location>
        <position position="142"/>
    </location>
    <ligand>
        <name>CTP</name>
        <dbReference type="ChEBI" id="CHEBI:37563"/>
    </ligand>
</feature>
<protein>
    <recommendedName>
        <fullName evidence="12">Multifunctional CCA protein</fullName>
    </recommendedName>
    <domain>
        <recommendedName>
            <fullName evidence="12">CCA-adding enzyme</fullName>
            <ecNumber evidence="12">2.7.7.72</ecNumber>
        </recommendedName>
        <alternativeName>
            <fullName evidence="12">CCA tRNA nucleotidyltransferase</fullName>
        </alternativeName>
        <alternativeName>
            <fullName evidence="12">tRNA CCA-pyrophosphorylase</fullName>
        </alternativeName>
        <alternativeName>
            <fullName evidence="12">tRNA adenylyl-/cytidylyl-transferase</fullName>
        </alternativeName>
        <alternativeName>
            <fullName evidence="12">tRNA nucleotidyltransferase</fullName>
        </alternativeName>
        <alternativeName>
            <fullName evidence="12">tRNA-NT</fullName>
        </alternativeName>
    </domain>
    <domain>
        <recommendedName>
            <fullName evidence="12">2'-nucleotidase</fullName>
            <ecNumber evidence="12">3.1.3.-</ecNumber>
        </recommendedName>
    </domain>
    <domain>
        <recommendedName>
            <fullName evidence="12">2',3'-cyclic phosphodiesterase</fullName>
            <ecNumber evidence="12">3.1.4.-</ecNumber>
        </recommendedName>
    </domain>
    <domain>
        <recommendedName>
            <fullName evidence="12">Phosphatase</fullName>
        </recommendedName>
    </domain>
</protein>
<dbReference type="CDD" id="cd05398">
    <property type="entry name" value="NT_ClassII-CCAase"/>
    <property type="match status" value="1"/>
</dbReference>
<evidence type="ECO:0000256" key="6">
    <source>
        <dbReference type="ARBA" id="ARBA00022741"/>
    </source>
</evidence>
<dbReference type="GO" id="GO:0005524">
    <property type="term" value="F:ATP binding"/>
    <property type="evidence" value="ECO:0007669"/>
    <property type="project" value="UniProtKB-UniRule"/>
</dbReference>
<keyword evidence="3 12" id="KW-0819">tRNA processing</keyword>
<dbReference type="GO" id="GO:0001680">
    <property type="term" value="P:tRNA 3'-terminal CCA addition"/>
    <property type="evidence" value="ECO:0007669"/>
    <property type="project" value="UniProtKB-UniRule"/>
</dbReference>
<feature type="binding site" evidence="12">
    <location>
        <position position="9"/>
    </location>
    <ligand>
        <name>CTP</name>
        <dbReference type="ChEBI" id="CHEBI:37563"/>
    </ligand>
</feature>
<keyword evidence="7 12" id="KW-0692">RNA repair</keyword>
<dbReference type="InterPro" id="IPR012006">
    <property type="entry name" value="CCA_bact"/>
</dbReference>
<dbReference type="EC" id="3.1.4.-" evidence="12"/>
<evidence type="ECO:0000256" key="12">
    <source>
        <dbReference type="HAMAP-Rule" id="MF_01261"/>
    </source>
</evidence>
<comment type="subunit">
    <text evidence="12">Monomer. Can also form homodimers and oligomers.</text>
</comment>
<dbReference type="InterPro" id="IPR043519">
    <property type="entry name" value="NT_sf"/>
</dbReference>
<evidence type="ECO:0000256" key="11">
    <source>
        <dbReference type="ARBA" id="ARBA00022884"/>
    </source>
</evidence>